<dbReference type="RefSeq" id="WP_354025093.1">
    <property type="nucleotide sequence ID" value="NZ_JBEPSJ010000002.1"/>
</dbReference>
<dbReference type="SUPFAM" id="SSF46785">
    <property type="entry name" value="Winged helix' DNA-binding domain"/>
    <property type="match status" value="1"/>
</dbReference>
<proteinExistence type="predicted"/>
<dbReference type="Pfam" id="PF13404">
    <property type="entry name" value="HTH_AsnC-type"/>
    <property type="match status" value="1"/>
</dbReference>
<protein>
    <submittedName>
        <fullName evidence="5">DNA-binding Lrp family transcriptional regulator</fullName>
    </submittedName>
</protein>
<dbReference type="PANTHER" id="PTHR30154">
    <property type="entry name" value="LEUCINE-RESPONSIVE REGULATORY PROTEIN"/>
    <property type="match status" value="1"/>
</dbReference>
<sequence length="146" mass="16140">MPIELDELDRRILAELRRDGRASVSAVAAATHISRANAYTRVNRLIDSQVIKGFGARIDPVLSGQHSSAYVTLTLDQASWQDTRARLSQIPEVSHIALVGGDFDCILLVRARDNGDLRRVVLEELQSIPGVRSSKTALIFEDFETV</sequence>
<dbReference type="GO" id="GO:0003677">
    <property type="term" value="F:DNA binding"/>
    <property type="evidence" value="ECO:0007669"/>
    <property type="project" value="UniProtKB-KW"/>
</dbReference>
<evidence type="ECO:0000259" key="4">
    <source>
        <dbReference type="PROSITE" id="PS50956"/>
    </source>
</evidence>
<evidence type="ECO:0000256" key="3">
    <source>
        <dbReference type="ARBA" id="ARBA00023163"/>
    </source>
</evidence>
<keyword evidence="3" id="KW-0804">Transcription</keyword>
<evidence type="ECO:0000313" key="5">
    <source>
        <dbReference type="EMBL" id="MET4582942.1"/>
    </source>
</evidence>
<evidence type="ECO:0000256" key="1">
    <source>
        <dbReference type="ARBA" id="ARBA00023015"/>
    </source>
</evidence>
<dbReference type="Pfam" id="PF01037">
    <property type="entry name" value="AsnC_trans_reg"/>
    <property type="match status" value="1"/>
</dbReference>
<dbReference type="InterPro" id="IPR011008">
    <property type="entry name" value="Dimeric_a/b-barrel"/>
</dbReference>
<keyword evidence="6" id="KW-1185">Reference proteome</keyword>
<dbReference type="Proteomes" id="UP001549257">
    <property type="component" value="Unassembled WGS sequence"/>
</dbReference>
<dbReference type="InterPro" id="IPR036390">
    <property type="entry name" value="WH_DNA-bd_sf"/>
</dbReference>
<gene>
    <name evidence="5" type="ORF">ABIE21_002452</name>
</gene>
<dbReference type="PRINTS" id="PR00033">
    <property type="entry name" value="HTHASNC"/>
</dbReference>
<evidence type="ECO:0000313" key="6">
    <source>
        <dbReference type="Proteomes" id="UP001549257"/>
    </source>
</evidence>
<dbReference type="InterPro" id="IPR019888">
    <property type="entry name" value="Tscrpt_reg_AsnC-like"/>
</dbReference>
<dbReference type="InterPro" id="IPR036388">
    <property type="entry name" value="WH-like_DNA-bd_sf"/>
</dbReference>
<dbReference type="Gene3D" id="3.30.70.920">
    <property type="match status" value="1"/>
</dbReference>
<accession>A0ABV2QR27</accession>
<name>A0ABV2QR27_9MICO</name>
<dbReference type="Gene3D" id="1.10.10.10">
    <property type="entry name" value="Winged helix-like DNA-binding domain superfamily/Winged helix DNA-binding domain"/>
    <property type="match status" value="1"/>
</dbReference>
<keyword evidence="2 5" id="KW-0238">DNA-binding</keyword>
<dbReference type="SMART" id="SM00344">
    <property type="entry name" value="HTH_ASNC"/>
    <property type="match status" value="1"/>
</dbReference>
<keyword evidence="1" id="KW-0805">Transcription regulation</keyword>
<evidence type="ECO:0000256" key="2">
    <source>
        <dbReference type="ARBA" id="ARBA00023125"/>
    </source>
</evidence>
<dbReference type="EMBL" id="JBEPSJ010000002">
    <property type="protein sequence ID" value="MET4582942.1"/>
    <property type="molecule type" value="Genomic_DNA"/>
</dbReference>
<comment type="caution">
    <text evidence="5">The sequence shown here is derived from an EMBL/GenBank/DDBJ whole genome shotgun (WGS) entry which is preliminary data.</text>
</comment>
<dbReference type="InterPro" id="IPR019887">
    <property type="entry name" value="Tscrpt_reg_AsnC/Lrp_C"/>
</dbReference>
<feature type="domain" description="HTH asnC-type" evidence="4">
    <location>
        <begin position="5"/>
        <end position="66"/>
    </location>
</feature>
<reference evidence="5 6" key="1">
    <citation type="submission" date="2024-06" db="EMBL/GenBank/DDBJ databases">
        <title>Sorghum-associated microbial communities from plants grown in Nebraska, USA.</title>
        <authorList>
            <person name="Schachtman D."/>
        </authorList>
    </citation>
    <scope>NUCLEOTIDE SEQUENCE [LARGE SCALE GENOMIC DNA]</scope>
    <source>
        <strain evidence="5 6">2857</strain>
    </source>
</reference>
<organism evidence="5 6">
    <name type="scientific">Conyzicola nivalis</name>
    <dbReference type="NCBI Taxonomy" id="1477021"/>
    <lineage>
        <taxon>Bacteria</taxon>
        <taxon>Bacillati</taxon>
        <taxon>Actinomycetota</taxon>
        <taxon>Actinomycetes</taxon>
        <taxon>Micrococcales</taxon>
        <taxon>Microbacteriaceae</taxon>
        <taxon>Conyzicola</taxon>
    </lineage>
</organism>
<dbReference type="PANTHER" id="PTHR30154:SF34">
    <property type="entry name" value="TRANSCRIPTIONAL REGULATOR AZLB"/>
    <property type="match status" value="1"/>
</dbReference>
<dbReference type="InterPro" id="IPR000485">
    <property type="entry name" value="AsnC-type_HTH_dom"/>
</dbReference>
<dbReference type="PROSITE" id="PS50956">
    <property type="entry name" value="HTH_ASNC_2"/>
    <property type="match status" value="1"/>
</dbReference>
<dbReference type="SUPFAM" id="SSF54909">
    <property type="entry name" value="Dimeric alpha+beta barrel"/>
    <property type="match status" value="1"/>
</dbReference>